<dbReference type="AlphaFoldDB" id="A0A9Q3GMP1"/>
<proteinExistence type="predicted"/>
<gene>
    <name evidence="2" type="ORF">O181_012254</name>
</gene>
<dbReference type="EMBL" id="AVOT02003118">
    <property type="protein sequence ID" value="MBW0472539.1"/>
    <property type="molecule type" value="Genomic_DNA"/>
</dbReference>
<reference evidence="2" key="1">
    <citation type="submission" date="2021-03" db="EMBL/GenBank/DDBJ databases">
        <title>Draft genome sequence of rust myrtle Austropuccinia psidii MF-1, a brazilian biotype.</title>
        <authorList>
            <person name="Quecine M.C."/>
            <person name="Pachon D.M.R."/>
            <person name="Bonatelli M.L."/>
            <person name="Correr F.H."/>
            <person name="Franceschini L.M."/>
            <person name="Leite T.F."/>
            <person name="Margarido G.R.A."/>
            <person name="Almeida C.A."/>
            <person name="Ferrarezi J.A."/>
            <person name="Labate C.A."/>
        </authorList>
    </citation>
    <scope>NUCLEOTIDE SEQUENCE</scope>
    <source>
        <strain evidence="2">MF-1</strain>
    </source>
</reference>
<dbReference type="Proteomes" id="UP000765509">
    <property type="component" value="Unassembled WGS sequence"/>
</dbReference>
<dbReference type="Pfam" id="PF20515">
    <property type="entry name" value="2OG-FeII_Oxy_6"/>
    <property type="match status" value="1"/>
</dbReference>
<organism evidence="2 3">
    <name type="scientific">Austropuccinia psidii MF-1</name>
    <dbReference type="NCBI Taxonomy" id="1389203"/>
    <lineage>
        <taxon>Eukaryota</taxon>
        <taxon>Fungi</taxon>
        <taxon>Dikarya</taxon>
        <taxon>Basidiomycota</taxon>
        <taxon>Pucciniomycotina</taxon>
        <taxon>Pucciniomycetes</taxon>
        <taxon>Pucciniales</taxon>
        <taxon>Sphaerophragmiaceae</taxon>
        <taxon>Austropuccinia</taxon>
    </lineage>
</organism>
<dbReference type="InterPro" id="IPR046798">
    <property type="entry name" value="2OG-FeII_Oxy_6"/>
</dbReference>
<accession>A0A9Q3GMP1</accession>
<dbReference type="OrthoDB" id="2496157at2759"/>
<evidence type="ECO:0000313" key="3">
    <source>
        <dbReference type="Proteomes" id="UP000765509"/>
    </source>
</evidence>
<name>A0A9Q3GMP1_9BASI</name>
<keyword evidence="3" id="KW-1185">Reference proteome</keyword>
<feature type="domain" description="Tet-like 2OG-Fe(II) oxygenase" evidence="1">
    <location>
        <begin position="2"/>
        <end position="78"/>
    </location>
</feature>
<evidence type="ECO:0000313" key="2">
    <source>
        <dbReference type="EMBL" id="MBW0472539.1"/>
    </source>
</evidence>
<comment type="caution">
    <text evidence="2">The sequence shown here is derived from an EMBL/GenBank/DDBJ whole genome shotgun (WGS) entry which is preliminary data.</text>
</comment>
<protein>
    <recommendedName>
        <fullName evidence="1">Tet-like 2OG-Fe(II) oxygenase domain-containing protein</fullName>
    </recommendedName>
</protein>
<sequence length="141" mass="16187">MKSFKISPHVDKDAFLYASGWWFQVDKQMGQIQKDGSKWCKGGKLIFPNEQFQIDLSEFHGLIQVVWASSTFLHYTDPAHENKATLLVGLSAQFSRRLEKALWWKIQGYYEIGKGAGYHMRDSNTISSQFEELGDVDEFGS</sequence>
<evidence type="ECO:0000259" key="1">
    <source>
        <dbReference type="Pfam" id="PF20515"/>
    </source>
</evidence>